<evidence type="ECO:0000313" key="9">
    <source>
        <dbReference type="EMBL" id="SEV95701.1"/>
    </source>
</evidence>
<dbReference type="PANTHER" id="PTHR12815">
    <property type="entry name" value="SORTING AND ASSEMBLY MACHINERY SAMM50 PROTEIN FAMILY MEMBER"/>
    <property type="match status" value="1"/>
</dbReference>
<dbReference type="Gene3D" id="2.40.160.50">
    <property type="entry name" value="membrane protein fhac: a member of the omp85/tpsb transporter family"/>
    <property type="match status" value="1"/>
</dbReference>
<proteinExistence type="predicted"/>
<dbReference type="InterPro" id="IPR039910">
    <property type="entry name" value="D15-like"/>
</dbReference>
<keyword evidence="3" id="KW-0812">Transmembrane</keyword>
<evidence type="ECO:0000256" key="5">
    <source>
        <dbReference type="ARBA" id="ARBA00023136"/>
    </source>
</evidence>
<dbReference type="EMBL" id="FOIR01000001">
    <property type="protein sequence ID" value="SEV95701.1"/>
    <property type="molecule type" value="Genomic_DNA"/>
</dbReference>
<dbReference type="Gene3D" id="3.10.20.310">
    <property type="entry name" value="membrane protein fhac"/>
    <property type="match status" value="4"/>
</dbReference>
<dbReference type="STRING" id="1267423.SAMN05216290_0909"/>
<evidence type="ECO:0000256" key="4">
    <source>
        <dbReference type="ARBA" id="ARBA00022729"/>
    </source>
</evidence>
<dbReference type="OrthoDB" id="9802086at2"/>
<protein>
    <submittedName>
        <fullName evidence="9">Beta-barrel assembly machine subunit BamA</fullName>
    </submittedName>
</protein>
<keyword evidence="6" id="KW-0998">Cell outer membrane</keyword>
<evidence type="ECO:0000259" key="8">
    <source>
        <dbReference type="PROSITE" id="PS51779"/>
    </source>
</evidence>
<dbReference type="GeneID" id="99985648"/>
<dbReference type="Proteomes" id="UP000199437">
    <property type="component" value="Unassembled WGS sequence"/>
</dbReference>
<dbReference type="PANTHER" id="PTHR12815:SF47">
    <property type="entry name" value="TRANSLOCATION AND ASSEMBLY MODULE SUBUNIT TAMA"/>
    <property type="match status" value="1"/>
</dbReference>
<evidence type="ECO:0000256" key="3">
    <source>
        <dbReference type="ARBA" id="ARBA00022692"/>
    </source>
</evidence>
<evidence type="ECO:0000256" key="1">
    <source>
        <dbReference type="ARBA" id="ARBA00004370"/>
    </source>
</evidence>
<reference evidence="10" key="1">
    <citation type="submission" date="2016-10" db="EMBL/GenBank/DDBJ databases">
        <authorList>
            <person name="Varghese N."/>
            <person name="Submissions S."/>
        </authorList>
    </citation>
    <scope>NUCLEOTIDE SEQUENCE [LARGE SCALE GENOMIC DNA]</scope>
    <source>
        <strain evidence="10">CGMCC 1.12402</strain>
    </source>
</reference>
<organism evidence="9 10">
    <name type="scientific">Roseivirga pacifica</name>
    <dbReference type="NCBI Taxonomy" id="1267423"/>
    <lineage>
        <taxon>Bacteria</taxon>
        <taxon>Pseudomonadati</taxon>
        <taxon>Bacteroidota</taxon>
        <taxon>Cytophagia</taxon>
        <taxon>Cytophagales</taxon>
        <taxon>Roseivirgaceae</taxon>
        <taxon>Roseivirga</taxon>
    </lineage>
</organism>
<dbReference type="GO" id="GO:0071709">
    <property type="term" value="P:membrane assembly"/>
    <property type="evidence" value="ECO:0007669"/>
    <property type="project" value="InterPro"/>
</dbReference>
<dbReference type="RefSeq" id="WP_090257277.1">
    <property type="nucleotide sequence ID" value="NZ_FOIR01000001.1"/>
</dbReference>
<keyword evidence="5" id="KW-0472">Membrane</keyword>
<dbReference type="PIRSF" id="PIRSF006076">
    <property type="entry name" value="OM_assembly_OMP85"/>
    <property type="match status" value="1"/>
</dbReference>
<dbReference type="AlphaFoldDB" id="A0A1I0N4D7"/>
<evidence type="ECO:0000313" key="10">
    <source>
        <dbReference type="Proteomes" id="UP000199437"/>
    </source>
</evidence>
<keyword evidence="4 7" id="KW-0732">Signal</keyword>
<dbReference type="InterPro" id="IPR034746">
    <property type="entry name" value="POTRA"/>
</dbReference>
<feature type="chain" id="PRO_5011554667" evidence="7">
    <location>
        <begin position="17"/>
        <end position="887"/>
    </location>
</feature>
<feature type="signal peptide" evidence="7">
    <location>
        <begin position="1"/>
        <end position="16"/>
    </location>
</feature>
<dbReference type="Pfam" id="PF07244">
    <property type="entry name" value="POTRA"/>
    <property type="match status" value="4"/>
</dbReference>
<accession>A0A1I0N4D7</accession>
<feature type="domain" description="POTRA" evidence="8">
    <location>
        <begin position="417"/>
        <end position="492"/>
    </location>
</feature>
<name>A0A1I0N4D7_9BACT</name>
<evidence type="ECO:0000256" key="7">
    <source>
        <dbReference type="SAM" id="SignalP"/>
    </source>
</evidence>
<keyword evidence="10" id="KW-1185">Reference proteome</keyword>
<sequence length="887" mass="100676">MRKIFLVMGLCFVAFAALSQERYGINTGQGVQIDYSNPKVFEIAEIKYTGLRILDERALTSFAGIKVGDRIPIPGQEISDAIKRLWGQGIIADVQFWLTKTEGDRAWIEVKLTERPRILRYNITGVTSTQESDLKDQINIIGKVASSPLIKNSELLVKKYFEEKGYLNTTVKTVQSGDSVLVDGTSLTFEVDKNEKVKIRKIHFEGNEAFEDGRLKGPLKNTNEKARFWLFAHLFDQVFKTRPKSAVRYFAQSDTVATGEVKQFINDNVKLNILKSSKFIAADFEEDKKSLINFYNSKGYRDAEIVSDEVEKIDDEYIDVKIKVDEGNKYYIRNIEWVGNYKYTDAFLTEKLGIEKGDVYNRERIEQRTNFDGQNGDDINSLYSDDGYLFFRLDVVEVRAENDSIDLEMRMSEGEQATIKRIILKGNDRTSDHVVLREIRTLPGQKYSRKELIRTIRELGQLGYFDPEQINPQPIPNLQDGTVDIMFTLVEKSSDQIQLSGGFGGPFGFVGTVGLSLNNFSIKNIGNWDKWRPYPSGDGQKLSLQLQSNGRRFQSYSLIFSEPWLGGKKPNNFTVSLNRTANRSLDPYNNNELYGYLKSSGITVGLGRRLRWPDDYFQIQNSISYQFYNVYNFGQTLGFETGQSNSLTFNTVISRSNIDNPQYPKLGTQFTLAINATPPWSALMPDYFEPDGEGNPISEEKRYKFIEYHKWMMDLSMFIPLNKKFVVNARAHMGFIGSYTDRTDSGPFERFFLGGSGLNGANNFVIGQDIIGLRGYDDNSIVPVDPVTGFRGGIVYNKFVAELRYPVSLAPTSTIYLLTFAEAGNAWNKFSEYTPRNLFRSAGFGARVFLPAFGLLGIDWAYGFDSDLDLGITAGSQIHFTIGQQLR</sequence>
<gene>
    <name evidence="9" type="ORF">SAMN05216290_0909</name>
</gene>
<comment type="subcellular location">
    <subcellularLocation>
        <location evidence="1">Membrane</location>
    </subcellularLocation>
</comment>
<keyword evidence="2" id="KW-1134">Transmembrane beta strand</keyword>
<dbReference type="InterPro" id="IPR023707">
    <property type="entry name" value="OM_assembly_BamA"/>
</dbReference>
<dbReference type="GO" id="GO:0019867">
    <property type="term" value="C:outer membrane"/>
    <property type="evidence" value="ECO:0007669"/>
    <property type="project" value="InterPro"/>
</dbReference>
<evidence type="ECO:0000256" key="2">
    <source>
        <dbReference type="ARBA" id="ARBA00022452"/>
    </source>
</evidence>
<dbReference type="PROSITE" id="PS51779">
    <property type="entry name" value="POTRA"/>
    <property type="match status" value="1"/>
</dbReference>
<evidence type="ECO:0000256" key="6">
    <source>
        <dbReference type="ARBA" id="ARBA00023237"/>
    </source>
</evidence>
<dbReference type="InterPro" id="IPR010827">
    <property type="entry name" value="BamA/TamA_POTRA"/>
</dbReference>